<dbReference type="Gene3D" id="1.20.5.3310">
    <property type="match status" value="1"/>
</dbReference>
<dbReference type="InterPro" id="IPR003369">
    <property type="entry name" value="TatA/B/E"/>
</dbReference>
<keyword evidence="6" id="KW-0811">Translocation</keyword>
<name>A0A7C4D227_THEPE</name>
<evidence type="ECO:0000313" key="8">
    <source>
        <dbReference type="EMBL" id="HGM46695.1"/>
    </source>
</evidence>
<accession>A0A7C4D227</accession>
<gene>
    <name evidence="8" type="ORF">ENU21_02925</name>
</gene>
<comment type="subcellular location">
    <subcellularLocation>
        <location evidence="1">Membrane</location>
        <topology evidence="1">Single-pass membrane protein</topology>
    </subcellularLocation>
</comment>
<evidence type="ECO:0000256" key="1">
    <source>
        <dbReference type="ARBA" id="ARBA00004167"/>
    </source>
</evidence>
<evidence type="ECO:0000256" key="4">
    <source>
        <dbReference type="ARBA" id="ARBA00022927"/>
    </source>
</evidence>
<comment type="caution">
    <text evidence="8">The sequence shown here is derived from an EMBL/GenBank/DDBJ whole genome shotgun (WGS) entry which is preliminary data.</text>
</comment>
<dbReference type="EMBL" id="DTBQ01000084">
    <property type="protein sequence ID" value="HGM46695.1"/>
    <property type="molecule type" value="Genomic_DNA"/>
</dbReference>
<keyword evidence="5" id="KW-1133">Transmembrane helix</keyword>
<sequence>MQIGPTEILMVALLALLLFAPRKLPELARALREAADIIRGGDQGEADKNREKG</sequence>
<keyword evidence="3" id="KW-0812">Transmembrane</keyword>
<keyword evidence="4" id="KW-0653">Protein transport</keyword>
<dbReference type="AlphaFoldDB" id="A0A7C4D227"/>
<evidence type="ECO:0000256" key="3">
    <source>
        <dbReference type="ARBA" id="ARBA00022692"/>
    </source>
</evidence>
<keyword evidence="7" id="KW-0472">Membrane</keyword>
<evidence type="ECO:0000256" key="5">
    <source>
        <dbReference type="ARBA" id="ARBA00022989"/>
    </source>
</evidence>
<evidence type="ECO:0000256" key="6">
    <source>
        <dbReference type="ARBA" id="ARBA00023010"/>
    </source>
</evidence>
<dbReference type="GO" id="GO:0016020">
    <property type="term" value="C:membrane"/>
    <property type="evidence" value="ECO:0007669"/>
    <property type="project" value="UniProtKB-ARBA"/>
</dbReference>
<reference evidence="8" key="1">
    <citation type="journal article" date="2020" name="mSystems">
        <title>Genome- and Community-Level Interaction Insights into Carbon Utilization and Element Cycling Functions of Hydrothermarchaeota in Hydrothermal Sediment.</title>
        <authorList>
            <person name="Zhou Z."/>
            <person name="Liu Y."/>
            <person name="Xu W."/>
            <person name="Pan J."/>
            <person name="Luo Z.H."/>
            <person name="Li M."/>
        </authorList>
    </citation>
    <scope>NUCLEOTIDE SEQUENCE</scope>
    <source>
        <strain evidence="8">SpSt-649</strain>
    </source>
</reference>
<dbReference type="GO" id="GO:0015031">
    <property type="term" value="P:protein transport"/>
    <property type="evidence" value="ECO:0007669"/>
    <property type="project" value="UniProtKB-KW"/>
</dbReference>
<organism evidence="8">
    <name type="scientific">Thermofilum pendens</name>
    <dbReference type="NCBI Taxonomy" id="2269"/>
    <lineage>
        <taxon>Archaea</taxon>
        <taxon>Thermoproteota</taxon>
        <taxon>Thermoprotei</taxon>
        <taxon>Thermofilales</taxon>
        <taxon>Thermofilaceae</taxon>
        <taxon>Thermofilum</taxon>
    </lineage>
</organism>
<evidence type="ECO:0000256" key="2">
    <source>
        <dbReference type="ARBA" id="ARBA00022448"/>
    </source>
</evidence>
<dbReference type="Pfam" id="PF02416">
    <property type="entry name" value="TatA_B_E"/>
    <property type="match status" value="1"/>
</dbReference>
<keyword evidence="2" id="KW-0813">Transport</keyword>
<proteinExistence type="predicted"/>
<protein>
    <submittedName>
        <fullName evidence="8">Twin-arginine translocase TatA/TatE family subunit</fullName>
    </submittedName>
</protein>
<evidence type="ECO:0000256" key="7">
    <source>
        <dbReference type="ARBA" id="ARBA00023136"/>
    </source>
</evidence>